<gene>
    <name evidence="2" type="ORF">R2APBS1_1914</name>
</gene>
<dbReference type="HOGENOM" id="CLU_1480908_0_0_6"/>
<dbReference type="STRING" id="666685.R2APBS1_1914"/>
<accession>M4NG41</accession>
<dbReference type="InterPro" id="IPR011604">
    <property type="entry name" value="PDDEXK-like_dom_sf"/>
</dbReference>
<organism evidence="2 3">
    <name type="scientific">Rhodanobacter denitrificans</name>
    <dbReference type="NCBI Taxonomy" id="666685"/>
    <lineage>
        <taxon>Bacteria</taxon>
        <taxon>Pseudomonadati</taxon>
        <taxon>Pseudomonadota</taxon>
        <taxon>Gammaproteobacteria</taxon>
        <taxon>Lysobacterales</taxon>
        <taxon>Rhodanobacteraceae</taxon>
        <taxon>Rhodanobacter</taxon>
    </lineage>
</organism>
<evidence type="ECO:0000259" key="1">
    <source>
        <dbReference type="Pfam" id="PF12705"/>
    </source>
</evidence>
<dbReference type="Pfam" id="PF12705">
    <property type="entry name" value="PDDEXK_1"/>
    <property type="match status" value="1"/>
</dbReference>
<protein>
    <recommendedName>
        <fullName evidence="1">PD-(D/E)XK endonuclease-like domain-containing protein</fullName>
    </recommendedName>
</protein>
<name>M4NG41_9GAMM</name>
<sequence length="182" mass="20128" precursor="true">MMLLWVCVLIVAATVLAMALRSAGDPYARAEGRRPADLANARVVESNVALAMTSPFKLHGRPDVVYLTARGTLVVREDKSGLRFPHPAAERIQLSVYAAILRHNPPASLRGVPVEPFGYVRYGTPGRTRIRWQRVALLTDGQLAALVLRYHALARGEAPRRTRDRGYCEKVCRHFNRGCSGA</sequence>
<reference evidence="2 3" key="1">
    <citation type="submission" date="2012-04" db="EMBL/GenBank/DDBJ databases">
        <title>Complete genome of Rhodanobacter sp. 2APBS1.</title>
        <authorList>
            <consortium name="US DOE Joint Genome Institute"/>
            <person name="Huntemann M."/>
            <person name="Wei C.-L."/>
            <person name="Han J."/>
            <person name="Detter J.C."/>
            <person name="Han C."/>
            <person name="Tapia R."/>
            <person name="Munk A.C.C."/>
            <person name="Chen A."/>
            <person name="Krypides N."/>
            <person name="Mavromatis K."/>
            <person name="Markowitz V."/>
            <person name="Szeto E."/>
            <person name="Ivanova N."/>
            <person name="Mikhailova N."/>
            <person name="Ovchinnikova G."/>
            <person name="Pagani I."/>
            <person name="Pati A."/>
            <person name="Goodwin L."/>
            <person name="Peters L."/>
            <person name="Pitluck S."/>
            <person name="Woyke T."/>
            <person name="Prakash O."/>
            <person name="Elkins J."/>
            <person name="Brown S."/>
            <person name="Palumbo A."/>
            <person name="Hemme C."/>
            <person name="Zhou J."/>
            <person name="Watson D."/>
            <person name="Jardine P."/>
            <person name="Kostka J."/>
            <person name="Green S."/>
        </authorList>
    </citation>
    <scope>NUCLEOTIDE SEQUENCE [LARGE SCALE GENOMIC DNA]</scope>
    <source>
        <strain evidence="2 3">2APBS1</strain>
    </source>
</reference>
<evidence type="ECO:0000313" key="2">
    <source>
        <dbReference type="EMBL" id="AGG89037.1"/>
    </source>
</evidence>
<dbReference type="RefSeq" id="WP_015447762.1">
    <property type="nucleotide sequence ID" value="NC_020541.1"/>
</dbReference>
<evidence type="ECO:0000313" key="3">
    <source>
        <dbReference type="Proteomes" id="UP000011859"/>
    </source>
</evidence>
<keyword evidence="3" id="KW-1185">Reference proteome</keyword>
<dbReference type="AlphaFoldDB" id="M4NG41"/>
<proteinExistence type="predicted"/>
<feature type="domain" description="PD-(D/E)XK endonuclease-like" evidence="1">
    <location>
        <begin position="17"/>
        <end position="131"/>
    </location>
</feature>
<dbReference type="InterPro" id="IPR038726">
    <property type="entry name" value="PDDEXK_AddAB-type"/>
</dbReference>
<dbReference type="eggNOG" id="COG2887">
    <property type="taxonomic scope" value="Bacteria"/>
</dbReference>
<dbReference type="Proteomes" id="UP000011859">
    <property type="component" value="Chromosome"/>
</dbReference>
<dbReference type="KEGG" id="rhd:R2APBS1_1914"/>
<dbReference type="OrthoDB" id="1681119at2"/>
<dbReference type="EMBL" id="CP003470">
    <property type="protein sequence ID" value="AGG89037.1"/>
    <property type="molecule type" value="Genomic_DNA"/>
</dbReference>
<dbReference type="Gene3D" id="3.90.320.10">
    <property type="match status" value="1"/>
</dbReference>
<dbReference type="GeneID" id="72428649"/>